<reference evidence="1" key="3">
    <citation type="submission" date="2022-06" db="UniProtKB">
        <authorList>
            <consortium name="EnsemblPlants"/>
        </authorList>
    </citation>
    <scope>IDENTIFICATION</scope>
</reference>
<evidence type="ECO:0000313" key="1">
    <source>
        <dbReference type="EnsemblPlants" id="TuG1812G0200000393.01.T01.cds321328"/>
    </source>
</evidence>
<dbReference type="EnsemblPlants" id="TuG1812G0200000393.01.T01">
    <property type="protein sequence ID" value="TuG1812G0200000393.01.T01.cds321328"/>
    <property type="gene ID" value="TuG1812G0200000393.01"/>
</dbReference>
<dbReference type="Proteomes" id="UP000015106">
    <property type="component" value="Chromosome 2"/>
</dbReference>
<dbReference type="AlphaFoldDB" id="A0A8R7TC15"/>
<protein>
    <submittedName>
        <fullName evidence="1">Uncharacterized protein</fullName>
    </submittedName>
</protein>
<accession>A0A8R7TC15</accession>
<evidence type="ECO:0000313" key="2">
    <source>
        <dbReference type="Proteomes" id="UP000015106"/>
    </source>
</evidence>
<name>A0A8R7TC15_TRIUA</name>
<keyword evidence="2" id="KW-1185">Reference proteome</keyword>
<reference evidence="2" key="1">
    <citation type="journal article" date="2013" name="Nature">
        <title>Draft genome of the wheat A-genome progenitor Triticum urartu.</title>
        <authorList>
            <person name="Ling H.Q."/>
            <person name="Zhao S."/>
            <person name="Liu D."/>
            <person name="Wang J."/>
            <person name="Sun H."/>
            <person name="Zhang C."/>
            <person name="Fan H."/>
            <person name="Li D."/>
            <person name="Dong L."/>
            <person name="Tao Y."/>
            <person name="Gao C."/>
            <person name="Wu H."/>
            <person name="Li Y."/>
            <person name="Cui Y."/>
            <person name="Guo X."/>
            <person name="Zheng S."/>
            <person name="Wang B."/>
            <person name="Yu K."/>
            <person name="Liang Q."/>
            <person name="Yang W."/>
            <person name="Lou X."/>
            <person name="Chen J."/>
            <person name="Feng M."/>
            <person name="Jian J."/>
            <person name="Zhang X."/>
            <person name="Luo G."/>
            <person name="Jiang Y."/>
            <person name="Liu J."/>
            <person name="Wang Z."/>
            <person name="Sha Y."/>
            <person name="Zhang B."/>
            <person name="Wu H."/>
            <person name="Tang D."/>
            <person name="Shen Q."/>
            <person name="Xue P."/>
            <person name="Zou S."/>
            <person name="Wang X."/>
            <person name="Liu X."/>
            <person name="Wang F."/>
            <person name="Yang Y."/>
            <person name="An X."/>
            <person name="Dong Z."/>
            <person name="Zhang K."/>
            <person name="Zhang X."/>
            <person name="Luo M.C."/>
            <person name="Dvorak J."/>
            <person name="Tong Y."/>
            <person name="Wang J."/>
            <person name="Yang H."/>
            <person name="Li Z."/>
            <person name="Wang D."/>
            <person name="Zhang A."/>
            <person name="Wang J."/>
        </authorList>
    </citation>
    <scope>NUCLEOTIDE SEQUENCE</scope>
    <source>
        <strain evidence="2">cv. G1812</strain>
    </source>
</reference>
<dbReference type="Gramene" id="TuG1812G0200000393.01.T01">
    <property type="protein sequence ID" value="TuG1812G0200000393.01.T01.cds321328"/>
    <property type="gene ID" value="TuG1812G0200000393.01"/>
</dbReference>
<proteinExistence type="predicted"/>
<organism evidence="1 2">
    <name type="scientific">Triticum urartu</name>
    <name type="common">Red wild einkorn</name>
    <name type="synonym">Crithodium urartu</name>
    <dbReference type="NCBI Taxonomy" id="4572"/>
    <lineage>
        <taxon>Eukaryota</taxon>
        <taxon>Viridiplantae</taxon>
        <taxon>Streptophyta</taxon>
        <taxon>Embryophyta</taxon>
        <taxon>Tracheophyta</taxon>
        <taxon>Spermatophyta</taxon>
        <taxon>Magnoliopsida</taxon>
        <taxon>Liliopsida</taxon>
        <taxon>Poales</taxon>
        <taxon>Poaceae</taxon>
        <taxon>BOP clade</taxon>
        <taxon>Pooideae</taxon>
        <taxon>Triticodae</taxon>
        <taxon>Triticeae</taxon>
        <taxon>Triticinae</taxon>
        <taxon>Triticum</taxon>
    </lineage>
</organism>
<reference evidence="1" key="2">
    <citation type="submission" date="2018-03" db="EMBL/GenBank/DDBJ databases">
        <title>The Triticum urartu genome reveals the dynamic nature of wheat genome evolution.</title>
        <authorList>
            <person name="Ling H."/>
            <person name="Ma B."/>
            <person name="Shi X."/>
            <person name="Liu H."/>
            <person name="Dong L."/>
            <person name="Sun H."/>
            <person name="Cao Y."/>
            <person name="Gao Q."/>
            <person name="Zheng S."/>
            <person name="Li Y."/>
            <person name="Yu Y."/>
            <person name="Du H."/>
            <person name="Qi M."/>
            <person name="Li Y."/>
            <person name="Yu H."/>
            <person name="Cui Y."/>
            <person name="Wang N."/>
            <person name="Chen C."/>
            <person name="Wu H."/>
            <person name="Zhao Y."/>
            <person name="Zhang J."/>
            <person name="Li Y."/>
            <person name="Zhou W."/>
            <person name="Zhang B."/>
            <person name="Hu W."/>
            <person name="Eijk M."/>
            <person name="Tang J."/>
            <person name="Witsenboer H."/>
            <person name="Zhao S."/>
            <person name="Li Z."/>
            <person name="Zhang A."/>
            <person name="Wang D."/>
            <person name="Liang C."/>
        </authorList>
    </citation>
    <scope>NUCLEOTIDE SEQUENCE [LARGE SCALE GENOMIC DNA]</scope>
    <source>
        <strain evidence="1">cv. G1812</strain>
    </source>
</reference>
<sequence length="93" mass="9678">LAAVDDVVVAAGLGHVAEHDQHQGDQHGQQEPLGVQPHAAPVAAAVVVLAAAADAAARSRPHGDEPLCHGEWQIEMLSLNLIEMCVSALLLRL</sequence>